<protein>
    <submittedName>
        <fullName evidence="3">Copper amine oxidase N-terminal domain-containing protein</fullName>
    </submittedName>
</protein>
<dbReference type="InterPro" id="IPR036582">
    <property type="entry name" value="Mao_N_sf"/>
</dbReference>
<dbReference type="Proteomes" id="UP000632125">
    <property type="component" value="Unassembled WGS sequence"/>
</dbReference>
<dbReference type="SUPFAM" id="SSF55383">
    <property type="entry name" value="Copper amine oxidase, domain N"/>
    <property type="match status" value="1"/>
</dbReference>
<evidence type="ECO:0000313" key="3">
    <source>
        <dbReference type="EMBL" id="MBD2869999.1"/>
    </source>
</evidence>
<name>A0A927CL18_9BACL</name>
<evidence type="ECO:0000259" key="2">
    <source>
        <dbReference type="Pfam" id="PF07833"/>
    </source>
</evidence>
<sequence length="380" mass="40669">MNNITKTKRKIRKGIVPLLAAAALTAVLPSATAFGADENALPSVQFQIGNLTAIDHNGPVKLPIAPYIEQGTAMVPVRALADGLDASLNWEPADKSIRLARGELTVHLQIGKDAVAGTYVKNVKLPAKVTAIRGQAFVPAKAVSELLDANTSWNAKEKKVTIQANAEEDGVVTESYSLDRDDEGWQGDFADLPVNFEPSIYELAYARELIPLKDNASNYGLKLSGMNRSDDLFMFAARKIDGLQPNTAYNASLSFSLYTDEEGGMVGVGGAPGEAVSIKAGFAAKAPEVVEQTQGEEAFFALNLDKGNQSTEGADLKIVGNMVKPDNAVEGFQKKRMSHAATLQTNAEGELYVIIGSDSGYEGRTTFYLDDIRITLSPKA</sequence>
<proteinExistence type="predicted"/>
<keyword evidence="4" id="KW-1185">Reference proteome</keyword>
<organism evidence="3 4">
    <name type="scientific">Paenibacillus arenilitoris</name>
    <dbReference type="NCBI Taxonomy" id="2772299"/>
    <lineage>
        <taxon>Bacteria</taxon>
        <taxon>Bacillati</taxon>
        <taxon>Bacillota</taxon>
        <taxon>Bacilli</taxon>
        <taxon>Bacillales</taxon>
        <taxon>Paenibacillaceae</taxon>
        <taxon>Paenibacillus</taxon>
    </lineage>
</organism>
<dbReference type="AlphaFoldDB" id="A0A927CL18"/>
<comment type="caution">
    <text evidence="3">The sequence shown here is derived from an EMBL/GenBank/DDBJ whole genome shotgun (WGS) entry which is preliminary data.</text>
</comment>
<dbReference type="InterPro" id="IPR012854">
    <property type="entry name" value="Cu_amine_oxidase-like_N"/>
</dbReference>
<dbReference type="EMBL" id="JACXIY010000017">
    <property type="protein sequence ID" value="MBD2869999.1"/>
    <property type="molecule type" value="Genomic_DNA"/>
</dbReference>
<feature type="chain" id="PRO_5037065505" evidence="1">
    <location>
        <begin position="36"/>
        <end position="380"/>
    </location>
</feature>
<accession>A0A927CL18</accession>
<evidence type="ECO:0000313" key="4">
    <source>
        <dbReference type="Proteomes" id="UP000632125"/>
    </source>
</evidence>
<dbReference type="Pfam" id="PF07833">
    <property type="entry name" value="Cu_amine_oxidN1"/>
    <property type="match status" value="1"/>
</dbReference>
<reference evidence="3" key="1">
    <citation type="submission" date="2020-09" db="EMBL/GenBank/DDBJ databases">
        <title>A novel bacterium of genus Paenibacillus, isolated from South China Sea.</title>
        <authorList>
            <person name="Huang H."/>
            <person name="Mo K."/>
            <person name="Hu Y."/>
        </authorList>
    </citation>
    <scope>NUCLEOTIDE SEQUENCE</scope>
    <source>
        <strain evidence="3">IB182493</strain>
    </source>
</reference>
<feature type="domain" description="Copper amine oxidase-like N-terminal" evidence="2">
    <location>
        <begin position="59"/>
        <end position="162"/>
    </location>
</feature>
<dbReference type="RefSeq" id="WP_190862561.1">
    <property type="nucleotide sequence ID" value="NZ_JACXIY010000017.1"/>
</dbReference>
<feature type="signal peptide" evidence="1">
    <location>
        <begin position="1"/>
        <end position="35"/>
    </location>
</feature>
<keyword evidence="1" id="KW-0732">Signal</keyword>
<evidence type="ECO:0000256" key="1">
    <source>
        <dbReference type="SAM" id="SignalP"/>
    </source>
</evidence>
<dbReference type="Gene3D" id="3.30.457.10">
    <property type="entry name" value="Copper amine oxidase-like, N-terminal domain"/>
    <property type="match status" value="1"/>
</dbReference>
<gene>
    <name evidence="3" type="ORF">IDH41_15520</name>
</gene>